<dbReference type="Proteomes" id="UP000199561">
    <property type="component" value="Unassembled WGS sequence"/>
</dbReference>
<keyword evidence="1" id="KW-0812">Transmembrane</keyword>
<feature type="domain" description="VanZ-like" evidence="2">
    <location>
        <begin position="32"/>
        <end position="153"/>
    </location>
</feature>
<feature type="transmembrane region" description="Helical" evidence="1">
    <location>
        <begin position="364"/>
        <end position="385"/>
    </location>
</feature>
<dbReference type="Gene3D" id="2.60.120.260">
    <property type="entry name" value="Galactose-binding domain-like"/>
    <property type="match status" value="1"/>
</dbReference>
<evidence type="ECO:0000313" key="4">
    <source>
        <dbReference type="Proteomes" id="UP000199561"/>
    </source>
</evidence>
<feature type="transmembrane region" description="Helical" evidence="1">
    <location>
        <begin position="100"/>
        <end position="122"/>
    </location>
</feature>
<feature type="transmembrane region" description="Helical" evidence="1">
    <location>
        <begin position="397"/>
        <end position="418"/>
    </location>
</feature>
<accession>A0A1I4SME4</accession>
<dbReference type="AlphaFoldDB" id="A0A1I4SME4"/>
<feature type="transmembrane region" description="Helical" evidence="1">
    <location>
        <begin position="678"/>
        <end position="695"/>
    </location>
</feature>
<feature type="transmembrane region" description="Helical" evidence="1">
    <location>
        <begin position="175"/>
        <end position="192"/>
    </location>
</feature>
<feature type="transmembrane region" description="Helical" evidence="1">
    <location>
        <begin position="74"/>
        <end position="93"/>
    </location>
</feature>
<evidence type="ECO:0000259" key="2">
    <source>
        <dbReference type="Pfam" id="PF04892"/>
    </source>
</evidence>
<feature type="transmembrane region" description="Helical" evidence="1">
    <location>
        <begin position="715"/>
        <end position="740"/>
    </location>
</feature>
<feature type="transmembrane region" description="Helical" evidence="1">
    <location>
        <begin position="212"/>
        <end position="241"/>
    </location>
</feature>
<dbReference type="EMBL" id="FOUF01000025">
    <property type="protein sequence ID" value="SFM65602.1"/>
    <property type="molecule type" value="Genomic_DNA"/>
</dbReference>
<feature type="transmembrane region" description="Helical" evidence="1">
    <location>
        <begin position="799"/>
        <end position="820"/>
    </location>
</feature>
<dbReference type="RefSeq" id="WP_244888079.1">
    <property type="nucleotide sequence ID" value="NZ_FOUF01000025.1"/>
</dbReference>
<feature type="transmembrane region" description="Helical" evidence="1">
    <location>
        <begin position="533"/>
        <end position="549"/>
    </location>
</feature>
<feature type="transmembrane region" description="Helical" evidence="1">
    <location>
        <begin position="582"/>
        <end position="604"/>
    </location>
</feature>
<keyword evidence="4" id="KW-1185">Reference proteome</keyword>
<reference evidence="3 4" key="1">
    <citation type="submission" date="2016-10" db="EMBL/GenBank/DDBJ databases">
        <authorList>
            <person name="de Groot N.N."/>
        </authorList>
    </citation>
    <scope>NUCLEOTIDE SEQUENCE [LARGE SCALE GENOMIC DNA]</scope>
    <source>
        <strain evidence="3 4">Nm146</strain>
    </source>
</reference>
<feature type="transmembrane region" description="Helical" evidence="1">
    <location>
        <begin position="248"/>
        <end position="270"/>
    </location>
</feature>
<keyword evidence="1" id="KW-0472">Membrane</keyword>
<feature type="transmembrane region" description="Helical" evidence="1">
    <location>
        <begin position="509"/>
        <end position="527"/>
    </location>
</feature>
<organism evidence="3 4">
    <name type="scientific">Nitrosomonas nitrosa</name>
    <dbReference type="NCBI Taxonomy" id="52442"/>
    <lineage>
        <taxon>Bacteria</taxon>
        <taxon>Pseudomonadati</taxon>
        <taxon>Pseudomonadota</taxon>
        <taxon>Betaproteobacteria</taxon>
        <taxon>Nitrosomonadales</taxon>
        <taxon>Nitrosomonadaceae</taxon>
        <taxon>Nitrosomonas</taxon>
    </lineage>
</organism>
<name>A0A1I4SME4_9PROT</name>
<feature type="transmembrane region" description="Helical" evidence="1">
    <location>
        <begin position="774"/>
        <end position="792"/>
    </location>
</feature>
<keyword evidence="1" id="KW-1133">Transmembrane helix</keyword>
<feature type="transmembrane region" description="Helical" evidence="1">
    <location>
        <begin position="430"/>
        <end position="449"/>
    </location>
</feature>
<feature type="transmembrane region" description="Helical" evidence="1">
    <location>
        <begin position="21"/>
        <end position="41"/>
    </location>
</feature>
<feature type="transmembrane region" description="Helical" evidence="1">
    <location>
        <begin position="556"/>
        <end position="576"/>
    </location>
</feature>
<feature type="transmembrane region" description="Helical" evidence="1">
    <location>
        <begin position="1101"/>
        <end position="1120"/>
    </location>
</feature>
<protein>
    <submittedName>
        <fullName evidence="3">VanZ like family protein</fullName>
    </submittedName>
</protein>
<evidence type="ECO:0000313" key="3">
    <source>
        <dbReference type="EMBL" id="SFM65602.1"/>
    </source>
</evidence>
<proteinExistence type="predicted"/>
<dbReference type="InterPro" id="IPR006976">
    <property type="entry name" value="VanZ-like"/>
</dbReference>
<feature type="transmembrane region" description="Helical" evidence="1">
    <location>
        <begin position="1038"/>
        <end position="1063"/>
    </location>
</feature>
<feature type="transmembrane region" description="Helical" evidence="1">
    <location>
        <begin position="308"/>
        <end position="331"/>
    </location>
</feature>
<dbReference type="STRING" id="52442.SAMN05421880_12528"/>
<dbReference type="Pfam" id="PF04892">
    <property type="entry name" value="VanZ"/>
    <property type="match status" value="1"/>
</dbReference>
<dbReference type="NCBIfam" id="NF037970">
    <property type="entry name" value="vanZ_1"/>
    <property type="match status" value="1"/>
</dbReference>
<feature type="transmembrane region" description="Helical" evidence="1">
    <location>
        <begin position="650"/>
        <end position="669"/>
    </location>
</feature>
<evidence type="ECO:0000256" key="1">
    <source>
        <dbReference type="SAM" id="Phobius"/>
    </source>
</evidence>
<sequence>MRSPISSRYSIRDAAGSATENRGISIYLVIGYLILVIYGSLLPFTRNDLTFDDAWTNFPHIPFLNLGVANRADLVANLLLYIPLGFLLCGFLAGRRRHQWVRIIGSMVALLFSIAIAVSIEFTQQFFAPRTVSLNDLYAEILGAVLGIVLWLVAGRRTVQLVSTIYIGGEQARHAILLIYGLAYLLLSLFPYDFLLSLDEYEGKWLSGHIGLLFAPLCGSGCMWKLIPEVLAVMPLAILLFRSLPHAPLFLAAITGAMLGILIEGLQFAIASGVSQGASIVSRAIGMMLGASLMRFISEIDWRWIRQYTRGIVLIGILPYLCLLALVNHWFSGDWYSISDAIDRLDEIRFLPFYYHYYTSEQRALISLLFQAGIYAPVGIFFWLWRWGVWSIDLVRGSTLLPGLAAGLLACIIEMGKLLVQRTHPDPTNILIAAVSAILAYRLLNMLFITKVSGGKPIANTASDNNQIENEVSATKSVAQAEAIHQIDRYATFTVQHNHSDQQCVRRPLWLTVFGLLALVIAGFAAFTHPLGATWTLLWLVSYVVLLWWRPDLWLVWVLALLPVLDLSPWSGRLFWTEFDTLLLATISVGYLRLYSGQSIWSILGLPVSMLMMLFIISALISLGFGIWPLAPLDHNAFTSYYSSYNGLRVAKGLLFSLAFMPLLVHAWSKPSCAVHKLTWGMVLGLTLEVGYVLWERATFSGLFNFQNDYRITGSFHGMHVGGAYIESYLAAALPFVVLWAWLQRKVWVTAFAIVLYGLGAYSIMVTFSRGGQIAFAVVTLIVLLGFMWLSLRGRTQRLVNISAISLLTIAALAVAWPIAQGGYSQSRWAAFERDMIKRTDHWQEAIRIFQLRDAALFGVGLGTFPSAYYWGAEVASRFTTYRFITENNNTILRLGSGDLTYLEQSVNVRPGQKYTLTIDLLSQSDNAALTMTVCEKSLLHSYTCVTKPLRISEPGGEWTQYKLQIDTKDFLSSWMPFQRPVKLSLFNDRHGTLVDIDNVALYDEIGRNLIQNGHFSNGMHHWFFSTNHHLPWHIENLYLSILFEQGWIGLICFTILIIYTLIRCLFNARQRDSFSITLFASFIALLMLGILNSWNDEPRLTFLFYFLLITGLIADQRSLSTQYQMTSLQKQT</sequence>
<feature type="transmembrane region" description="Helical" evidence="1">
    <location>
        <begin position="276"/>
        <end position="296"/>
    </location>
</feature>
<feature type="transmembrane region" description="Helical" evidence="1">
    <location>
        <begin position="137"/>
        <end position="154"/>
    </location>
</feature>
<feature type="transmembrane region" description="Helical" evidence="1">
    <location>
        <begin position="1075"/>
        <end position="1095"/>
    </location>
</feature>
<gene>
    <name evidence="3" type="ORF">SAMN05421880_12528</name>
</gene>
<feature type="transmembrane region" description="Helical" evidence="1">
    <location>
        <begin position="747"/>
        <end position="768"/>
    </location>
</feature>
<feature type="transmembrane region" description="Helical" evidence="1">
    <location>
        <begin position="611"/>
        <end position="630"/>
    </location>
</feature>